<dbReference type="RefSeq" id="WP_266087840.1">
    <property type="nucleotide sequence ID" value="NZ_RKLV01000009.1"/>
</dbReference>
<evidence type="ECO:0000313" key="2">
    <source>
        <dbReference type="EMBL" id="MCX2819518.1"/>
    </source>
</evidence>
<proteinExistence type="predicted"/>
<dbReference type="Pfam" id="PF23928">
    <property type="entry name" value="DUF7266"/>
    <property type="match status" value="1"/>
</dbReference>
<dbReference type="InterPro" id="IPR055690">
    <property type="entry name" value="DUF7266"/>
</dbReference>
<reference evidence="2" key="1">
    <citation type="submission" date="2022-09" db="EMBL/GenBank/DDBJ databases">
        <title>Haloadaptaus new haloarchaeum isolated from saline soil.</title>
        <authorList>
            <person name="Duran-Viseras A."/>
            <person name="Sanchez-Porro C."/>
            <person name="Ventosa A."/>
        </authorList>
    </citation>
    <scope>NUCLEOTIDE SEQUENCE</scope>
    <source>
        <strain evidence="2">F3-133</strain>
    </source>
</reference>
<organism evidence="2 3">
    <name type="scientific">Halorutilus salinus</name>
    <dbReference type="NCBI Taxonomy" id="2487751"/>
    <lineage>
        <taxon>Archaea</taxon>
        <taxon>Methanobacteriati</taxon>
        <taxon>Methanobacteriota</taxon>
        <taxon>Stenosarchaea group</taxon>
        <taxon>Halobacteria</taxon>
        <taxon>Halorutilales</taxon>
        <taxon>Halorutilaceae</taxon>
        <taxon>Halorutilus</taxon>
    </lineage>
</organism>
<accession>A0A9Q4GJ39</accession>
<feature type="transmembrane region" description="Helical" evidence="1">
    <location>
        <begin position="20"/>
        <end position="42"/>
    </location>
</feature>
<dbReference type="Proteomes" id="UP001149411">
    <property type="component" value="Unassembled WGS sequence"/>
</dbReference>
<sequence>MRRGPGRGSSTKASSVQIGFILNTGIMTTFIAVMLVVLSGGFGDDVATQEELDAVNDEMFSNIIQADALAQTEGEFTAFFEPPSSGAEYTARINNSGGMVITAPDGSIVETDLNGSTETNVSVVDGSEIEFTQNDENVVVEGNSTGILLDVQEGAVQNRSVDG</sequence>
<keyword evidence="3" id="KW-1185">Reference proteome</keyword>
<dbReference type="AlphaFoldDB" id="A0A9Q4GJ39"/>
<evidence type="ECO:0000313" key="3">
    <source>
        <dbReference type="Proteomes" id="UP001149411"/>
    </source>
</evidence>
<comment type="caution">
    <text evidence="2">The sequence shown here is derived from an EMBL/GenBank/DDBJ whole genome shotgun (WGS) entry which is preliminary data.</text>
</comment>
<evidence type="ECO:0000256" key="1">
    <source>
        <dbReference type="SAM" id="Phobius"/>
    </source>
</evidence>
<protein>
    <submittedName>
        <fullName evidence="2">Uncharacterized protein</fullName>
    </submittedName>
</protein>
<name>A0A9Q4GJ39_9EURY</name>
<gene>
    <name evidence="2" type="ORF">EGH25_09170</name>
</gene>
<keyword evidence="1" id="KW-0812">Transmembrane</keyword>
<keyword evidence="1" id="KW-1133">Transmembrane helix</keyword>
<dbReference type="EMBL" id="RKLV01000009">
    <property type="protein sequence ID" value="MCX2819518.1"/>
    <property type="molecule type" value="Genomic_DNA"/>
</dbReference>
<keyword evidence="1" id="KW-0472">Membrane</keyword>